<comment type="similarity">
    <text evidence="2">Belongs to the dynactin subunits 5/6 family. Dynactin subunit 6 subfamily.</text>
</comment>
<evidence type="ECO:0000313" key="7">
    <source>
        <dbReference type="EMBL" id="KAF2171811.1"/>
    </source>
</evidence>
<evidence type="ECO:0000256" key="2">
    <source>
        <dbReference type="ARBA" id="ARBA00007719"/>
    </source>
</evidence>
<evidence type="ECO:0000256" key="6">
    <source>
        <dbReference type="ARBA" id="ARBA00034687"/>
    </source>
</evidence>
<gene>
    <name evidence="7" type="ORF">M409DRAFT_63378</name>
</gene>
<dbReference type="GO" id="GO:0007052">
    <property type="term" value="P:mitotic spindle organization"/>
    <property type="evidence" value="ECO:0007669"/>
    <property type="project" value="TreeGrafter"/>
</dbReference>
<dbReference type="OrthoDB" id="2355at2759"/>
<evidence type="ECO:0000256" key="5">
    <source>
        <dbReference type="ARBA" id="ARBA00023212"/>
    </source>
</evidence>
<dbReference type="SUPFAM" id="SSF51161">
    <property type="entry name" value="Trimeric LpxA-like enzymes"/>
    <property type="match status" value="1"/>
</dbReference>
<dbReference type="PANTHER" id="PTHR13072">
    <property type="entry name" value="DYNACTIN 6"/>
    <property type="match status" value="1"/>
</dbReference>
<comment type="function">
    <text evidence="6">Part of the dynactin complex that activates the molecular motor dynein for ultra-processive transport along microtubules.</text>
</comment>
<keyword evidence="8" id="KW-1185">Reference proteome</keyword>
<name>A0A6A6CXH0_ZASCE</name>
<dbReference type="GO" id="GO:0070840">
    <property type="term" value="F:dynein complex binding"/>
    <property type="evidence" value="ECO:0007669"/>
    <property type="project" value="TreeGrafter"/>
</dbReference>
<dbReference type="Proteomes" id="UP000799537">
    <property type="component" value="Unassembled WGS sequence"/>
</dbReference>
<protein>
    <recommendedName>
        <fullName evidence="3">Dynactin subunit 6</fullName>
    </recommendedName>
</protein>
<evidence type="ECO:0000256" key="1">
    <source>
        <dbReference type="ARBA" id="ARBA00004245"/>
    </source>
</evidence>
<dbReference type="GeneID" id="54568845"/>
<dbReference type="RefSeq" id="XP_033672700.1">
    <property type="nucleotide sequence ID" value="XM_033815573.1"/>
</dbReference>
<dbReference type="InterPro" id="IPR027777">
    <property type="entry name" value="DCTN6"/>
</dbReference>
<accession>A0A6A6CXH0</accession>
<keyword evidence="4" id="KW-0963">Cytoplasm</keyword>
<reference evidence="7" key="1">
    <citation type="journal article" date="2020" name="Stud. Mycol.">
        <title>101 Dothideomycetes genomes: a test case for predicting lifestyles and emergence of pathogens.</title>
        <authorList>
            <person name="Haridas S."/>
            <person name="Albert R."/>
            <person name="Binder M."/>
            <person name="Bloem J."/>
            <person name="Labutti K."/>
            <person name="Salamov A."/>
            <person name="Andreopoulos B."/>
            <person name="Baker S."/>
            <person name="Barry K."/>
            <person name="Bills G."/>
            <person name="Bluhm B."/>
            <person name="Cannon C."/>
            <person name="Castanera R."/>
            <person name="Culley D."/>
            <person name="Daum C."/>
            <person name="Ezra D."/>
            <person name="Gonzalez J."/>
            <person name="Henrissat B."/>
            <person name="Kuo A."/>
            <person name="Liang C."/>
            <person name="Lipzen A."/>
            <person name="Lutzoni F."/>
            <person name="Magnuson J."/>
            <person name="Mondo S."/>
            <person name="Nolan M."/>
            <person name="Ohm R."/>
            <person name="Pangilinan J."/>
            <person name="Park H.-J."/>
            <person name="Ramirez L."/>
            <person name="Alfaro M."/>
            <person name="Sun H."/>
            <person name="Tritt A."/>
            <person name="Yoshinaga Y."/>
            <person name="Zwiers L.-H."/>
            <person name="Turgeon B."/>
            <person name="Goodwin S."/>
            <person name="Spatafora J."/>
            <person name="Crous P."/>
            <person name="Grigoriev I."/>
        </authorList>
    </citation>
    <scope>NUCLEOTIDE SEQUENCE</scope>
    <source>
        <strain evidence="7">ATCC 36951</strain>
    </source>
</reference>
<keyword evidence="5" id="KW-0206">Cytoskeleton</keyword>
<sequence length="194" mass="20426">MTTRPAAPSSRPSESIPRPPLKIHSLAIVADRAQITGTHPITIGENTIIHPHARLRAETAPITIGKNCSVSEKALVSASEGPEECVIGDGVDVQGDAVVENAKVGDWTVIEVGAKVGRLSEVGKYCKITPLSVVLPGEGVEDFTVVFGDGGGRRVDVSLKGSEEMRAARERGQAMMLEVLGKLILDGGAKWRGT</sequence>
<evidence type="ECO:0000256" key="4">
    <source>
        <dbReference type="ARBA" id="ARBA00022490"/>
    </source>
</evidence>
<dbReference type="AlphaFoldDB" id="A0A6A6CXH0"/>
<comment type="subcellular location">
    <subcellularLocation>
        <location evidence="1">Cytoplasm</location>
        <location evidence="1">Cytoskeleton</location>
    </subcellularLocation>
</comment>
<dbReference type="PANTHER" id="PTHR13072:SF0">
    <property type="entry name" value="DYNACTIN SUBUNIT 6"/>
    <property type="match status" value="1"/>
</dbReference>
<dbReference type="InterPro" id="IPR011004">
    <property type="entry name" value="Trimer_LpxA-like_sf"/>
</dbReference>
<dbReference type="GO" id="GO:0005869">
    <property type="term" value="C:dynactin complex"/>
    <property type="evidence" value="ECO:0007669"/>
    <property type="project" value="InterPro"/>
</dbReference>
<evidence type="ECO:0000256" key="3">
    <source>
        <dbReference type="ARBA" id="ARBA00016573"/>
    </source>
</evidence>
<dbReference type="Gene3D" id="2.160.10.10">
    <property type="entry name" value="Hexapeptide repeat proteins"/>
    <property type="match status" value="1"/>
</dbReference>
<proteinExistence type="inferred from homology"/>
<organism evidence="7 8">
    <name type="scientific">Zasmidium cellare ATCC 36951</name>
    <dbReference type="NCBI Taxonomy" id="1080233"/>
    <lineage>
        <taxon>Eukaryota</taxon>
        <taxon>Fungi</taxon>
        <taxon>Dikarya</taxon>
        <taxon>Ascomycota</taxon>
        <taxon>Pezizomycotina</taxon>
        <taxon>Dothideomycetes</taxon>
        <taxon>Dothideomycetidae</taxon>
        <taxon>Mycosphaerellales</taxon>
        <taxon>Mycosphaerellaceae</taxon>
        <taxon>Zasmidium</taxon>
    </lineage>
</organism>
<evidence type="ECO:0000313" key="8">
    <source>
        <dbReference type="Proteomes" id="UP000799537"/>
    </source>
</evidence>
<dbReference type="EMBL" id="ML993582">
    <property type="protein sequence ID" value="KAF2171811.1"/>
    <property type="molecule type" value="Genomic_DNA"/>
</dbReference>